<dbReference type="InterPro" id="IPR016747">
    <property type="entry name" value="Phosphotransbutyrylase"/>
</dbReference>
<comment type="caution">
    <text evidence="3">The sequence shown here is derived from an EMBL/GenBank/DDBJ whole genome shotgun (WGS) entry which is preliminary data.</text>
</comment>
<feature type="transmembrane region" description="Helical" evidence="1">
    <location>
        <begin position="97"/>
        <end position="114"/>
    </location>
</feature>
<dbReference type="NCBIfam" id="NF037970">
    <property type="entry name" value="vanZ_1"/>
    <property type="match status" value="1"/>
</dbReference>
<evidence type="ECO:0000256" key="1">
    <source>
        <dbReference type="SAM" id="Phobius"/>
    </source>
</evidence>
<dbReference type="Pfam" id="PF04892">
    <property type="entry name" value="VanZ"/>
    <property type="match status" value="1"/>
</dbReference>
<dbReference type="RefSeq" id="WP_107935313.1">
    <property type="nucleotide sequence ID" value="NZ_JAMAWO010000014.1"/>
</dbReference>
<evidence type="ECO:0000313" key="4">
    <source>
        <dbReference type="Proteomes" id="UP000247416"/>
    </source>
</evidence>
<dbReference type="PIRSF" id="PIRSF019083">
    <property type="entry name" value="UCP019083_VanZ"/>
    <property type="match status" value="1"/>
</dbReference>
<sequence length="168" mass="19296">MKKYLFIIIAVLILLFCVSSMTYEQQTIVPTLQETLGNQPFYNLLSKIEVTYWGKTISVETRGYYYFIEFLVRKGLHFVGYGCIAILFYLMYRKFKVQFSVICALLSTFIVASLDEFRQTFVAGRTGIFDDVILDTAGAITFLIVFKIGYVLYQKIKSPSLRTNSASD</sequence>
<feature type="domain" description="VanZ-like" evidence="2">
    <location>
        <begin position="5"/>
        <end position="148"/>
    </location>
</feature>
<evidence type="ECO:0000259" key="2">
    <source>
        <dbReference type="Pfam" id="PF04892"/>
    </source>
</evidence>
<dbReference type="InterPro" id="IPR006976">
    <property type="entry name" value="VanZ-like"/>
</dbReference>
<organism evidence="3 4">
    <name type="scientific">Ureibacillus chungkukjangi</name>
    <dbReference type="NCBI Taxonomy" id="1202712"/>
    <lineage>
        <taxon>Bacteria</taxon>
        <taxon>Bacillati</taxon>
        <taxon>Bacillota</taxon>
        <taxon>Bacilli</taxon>
        <taxon>Bacillales</taxon>
        <taxon>Caryophanaceae</taxon>
        <taxon>Ureibacillus</taxon>
    </lineage>
</organism>
<evidence type="ECO:0000313" key="3">
    <source>
        <dbReference type="EMBL" id="PYF05742.1"/>
    </source>
</evidence>
<gene>
    <name evidence="3" type="ORF">BJ095_11511</name>
</gene>
<feature type="transmembrane region" description="Helical" evidence="1">
    <location>
        <begin position="75"/>
        <end position="92"/>
    </location>
</feature>
<keyword evidence="1" id="KW-0472">Membrane</keyword>
<name>A0A318TLL5_9BACL</name>
<accession>A0A318TLL5</accession>
<keyword evidence="1" id="KW-0812">Transmembrane</keyword>
<feature type="transmembrane region" description="Helical" evidence="1">
    <location>
        <begin position="134"/>
        <end position="153"/>
    </location>
</feature>
<protein>
    <submittedName>
        <fullName evidence="3">VanZ like protein</fullName>
    </submittedName>
</protein>
<keyword evidence="1" id="KW-1133">Transmembrane helix</keyword>
<dbReference type="EMBL" id="QJTJ01000015">
    <property type="protein sequence ID" value="PYF05742.1"/>
    <property type="molecule type" value="Genomic_DNA"/>
</dbReference>
<dbReference type="OrthoDB" id="291892at2"/>
<keyword evidence="4" id="KW-1185">Reference proteome</keyword>
<dbReference type="Proteomes" id="UP000247416">
    <property type="component" value="Unassembled WGS sequence"/>
</dbReference>
<proteinExistence type="predicted"/>
<reference evidence="3 4" key="1">
    <citation type="submission" date="2018-06" db="EMBL/GenBank/DDBJ databases">
        <title>Genomic Encyclopedia of Archaeal and Bacterial Type Strains, Phase II (KMG-II): from individual species to whole genera.</title>
        <authorList>
            <person name="Goeker M."/>
        </authorList>
    </citation>
    <scope>NUCLEOTIDE SEQUENCE [LARGE SCALE GENOMIC DNA]</scope>
    <source>
        <strain evidence="3 4">KACC 16626</strain>
    </source>
</reference>
<dbReference type="AlphaFoldDB" id="A0A318TLL5"/>